<proteinExistence type="predicted"/>
<dbReference type="EMBL" id="CABIKM010000022">
    <property type="protein sequence ID" value="VUZ85063.1"/>
    <property type="molecule type" value="Genomic_DNA"/>
</dbReference>
<accession>A0A564ZIQ6</accession>
<keyword evidence="3" id="KW-1185">Reference proteome</keyword>
<dbReference type="AlphaFoldDB" id="A0A564ZIQ6"/>
<protein>
    <recommendedName>
        <fullName evidence="4">Fibronectin type-III domain-containing protein</fullName>
    </recommendedName>
</protein>
<evidence type="ECO:0008006" key="4">
    <source>
        <dbReference type="Google" id="ProtNLM"/>
    </source>
</evidence>
<evidence type="ECO:0000256" key="1">
    <source>
        <dbReference type="SAM" id="MobiDB-lite"/>
    </source>
</evidence>
<gene>
    <name evidence="2" type="ORF">MELA_01438</name>
</gene>
<sequence length="129" mass="13677">MGKSMMSMMTGLAVVFVAGLSVGWAQQATVKLLSPKDGEATGPNLLIQWEFQKAGDINHIHLYLDGRNPGPPFGTAMEITGLQNGPHIVRIVGANTRHQEVGPEASATVTVNSATPTTPQPIPRGSRSY</sequence>
<dbReference type="Proteomes" id="UP000334340">
    <property type="component" value="Unassembled WGS sequence"/>
</dbReference>
<feature type="compositionally biased region" description="Polar residues" evidence="1">
    <location>
        <begin position="107"/>
        <end position="117"/>
    </location>
</feature>
<name>A0A564ZIQ6_9BACT</name>
<evidence type="ECO:0000313" key="3">
    <source>
        <dbReference type="Proteomes" id="UP000334340"/>
    </source>
</evidence>
<evidence type="ECO:0000313" key="2">
    <source>
        <dbReference type="EMBL" id="VUZ85063.1"/>
    </source>
</evidence>
<organism evidence="2 3">
    <name type="scientific">Candidatus Methylomirabilis lanthanidiphila</name>
    <dbReference type="NCBI Taxonomy" id="2211376"/>
    <lineage>
        <taxon>Bacteria</taxon>
        <taxon>Candidatus Methylomirabilota</taxon>
        <taxon>Candidatus Methylomirabilia</taxon>
        <taxon>Candidatus Methylomirabilales</taxon>
        <taxon>Candidatus Methylomirabilaceae</taxon>
        <taxon>Candidatus Methylomirabilis</taxon>
    </lineage>
</organism>
<feature type="region of interest" description="Disordered" evidence="1">
    <location>
        <begin position="102"/>
        <end position="129"/>
    </location>
</feature>
<reference evidence="2 3" key="1">
    <citation type="submission" date="2019-07" db="EMBL/GenBank/DDBJ databases">
        <authorList>
            <person name="Cremers G."/>
        </authorList>
    </citation>
    <scope>NUCLEOTIDE SEQUENCE [LARGE SCALE GENOMIC DNA]</scope>
</reference>